<feature type="domain" description="Fido" evidence="8">
    <location>
        <begin position="63"/>
        <end position="204"/>
    </location>
</feature>
<evidence type="ECO:0000256" key="3">
    <source>
        <dbReference type="ARBA" id="ARBA00022741"/>
    </source>
</evidence>
<protein>
    <recommendedName>
        <fullName evidence="5">protein adenylyltransferase</fullName>
        <ecNumber evidence="5">2.7.7.108</ecNumber>
    </recommendedName>
</protein>
<name>G8M391_ACECE</name>
<dbReference type="SUPFAM" id="SSF140931">
    <property type="entry name" value="Fic-like"/>
    <property type="match status" value="1"/>
</dbReference>
<dbReference type="EMBL" id="CP003065">
    <property type="protein sequence ID" value="AEV70411.1"/>
    <property type="molecule type" value="Genomic_DNA"/>
</dbReference>
<dbReference type="InterPro" id="IPR003812">
    <property type="entry name" value="Fido"/>
</dbReference>
<dbReference type="Pfam" id="PF02661">
    <property type="entry name" value="Fic"/>
    <property type="match status" value="1"/>
</dbReference>
<dbReference type="GO" id="GO:0070733">
    <property type="term" value="F:AMPylase activity"/>
    <property type="evidence" value="ECO:0007669"/>
    <property type="project" value="UniProtKB-EC"/>
</dbReference>
<evidence type="ECO:0000256" key="6">
    <source>
        <dbReference type="ARBA" id="ARBA00047939"/>
    </source>
</evidence>
<comment type="catalytic activity">
    <reaction evidence="6">
        <text>L-threonyl-[protein] + ATP = 3-O-(5'-adenylyl)-L-threonyl-[protein] + diphosphate</text>
        <dbReference type="Rhea" id="RHEA:54292"/>
        <dbReference type="Rhea" id="RHEA-COMP:11060"/>
        <dbReference type="Rhea" id="RHEA-COMP:13847"/>
        <dbReference type="ChEBI" id="CHEBI:30013"/>
        <dbReference type="ChEBI" id="CHEBI:30616"/>
        <dbReference type="ChEBI" id="CHEBI:33019"/>
        <dbReference type="ChEBI" id="CHEBI:138113"/>
        <dbReference type="EC" id="2.7.7.108"/>
    </reaction>
</comment>
<evidence type="ECO:0000256" key="1">
    <source>
        <dbReference type="ARBA" id="ARBA00022679"/>
    </source>
</evidence>
<dbReference type="InterPro" id="IPR036597">
    <property type="entry name" value="Fido-like_dom_sf"/>
</dbReference>
<dbReference type="RefSeq" id="WP_014256911.1">
    <property type="nucleotide sequence ID" value="NC_016627.1"/>
</dbReference>
<dbReference type="EC" id="2.7.7.108" evidence="5"/>
<evidence type="ECO:0000256" key="4">
    <source>
        <dbReference type="ARBA" id="ARBA00022840"/>
    </source>
</evidence>
<keyword evidence="9" id="KW-0131">Cell cycle</keyword>
<reference evidence="10" key="1">
    <citation type="submission" date="2011-12" db="EMBL/GenBank/DDBJ databases">
        <title>Complete sequence of Clostridium clariflavum DSM 19732.</title>
        <authorList>
            <consortium name="US DOE Joint Genome Institute"/>
            <person name="Lucas S."/>
            <person name="Han J."/>
            <person name="Lapidus A."/>
            <person name="Cheng J.-F."/>
            <person name="Goodwin L."/>
            <person name="Pitluck S."/>
            <person name="Peters L."/>
            <person name="Teshima H."/>
            <person name="Detter J.C."/>
            <person name="Han C."/>
            <person name="Tapia R."/>
            <person name="Land M."/>
            <person name="Hauser L."/>
            <person name="Kyrpides N."/>
            <person name="Ivanova N."/>
            <person name="Pagani I."/>
            <person name="Kitzmiller T."/>
            <person name="Lynd L."/>
            <person name="Izquierdo J."/>
            <person name="Woyke T."/>
        </authorList>
    </citation>
    <scope>NUCLEOTIDE SEQUENCE [LARGE SCALE GENOMIC DNA]</scope>
    <source>
        <strain evidence="10">DSM 19732 / NBRC 101661 / EBR45</strain>
    </source>
</reference>
<evidence type="ECO:0000313" key="9">
    <source>
        <dbReference type="EMBL" id="AEV70411.1"/>
    </source>
</evidence>
<evidence type="ECO:0000313" key="10">
    <source>
        <dbReference type="Proteomes" id="UP000005435"/>
    </source>
</evidence>
<dbReference type="GO" id="GO:0005524">
    <property type="term" value="F:ATP binding"/>
    <property type="evidence" value="ECO:0007669"/>
    <property type="project" value="UniProtKB-KW"/>
</dbReference>
<organism evidence="9 10">
    <name type="scientific">Acetivibrio clariflavus (strain DSM 19732 / NBRC 101661 / EBR45)</name>
    <name type="common">Clostridium clariflavum</name>
    <dbReference type="NCBI Taxonomy" id="720554"/>
    <lineage>
        <taxon>Bacteria</taxon>
        <taxon>Bacillati</taxon>
        <taxon>Bacillota</taxon>
        <taxon>Clostridia</taxon>
        <taxon>Eubacteriales</taxon>
        <taxon>Oscillospiraceae</taxon>
        <taxon>Acetivibrio</taxon>
    </lineage>
</organism>
<evidence type="ECO:0000256" key="5">
    <source>
        <dbReference type="ARBA" id="ARBA00034531"/>
    </source>
</evidence>
<keyword evidence="4" id="KW-0067">ATP-binding</keyword>
<dbReference type="Gene3D" id="1.10.3290.10">
    <property type="entry name" value="Fido-like domain"/>
    <property type="match status" value="1"/>
</dbReference>
<dbReference type="PROSITE" id="PS51459">
    <property type="entry name" value="FIDO"/>
    <property type="match status" value="1"/>
</dbReference>
<keyword evidence="9" id="KW-0132">Cell division</keyword>
<proteinExistence type="predicted"/>
<gene>
    <name evidence="9" type="ordered locus">Clocl_3973</name>
</gene>
<comment type="catalytic activity">
    <reaction evidence="7">
        <text>L-tyrosyl-[protein] + ATP = O-(5'-adenylyl)-L-tyrosyl-[protein] + diphosphate</text>
        <dbReference type="Rhea" id="RHEA:54288"/>
        <dbReference type="Rhea" id="RHEA-COMP:10136"/>
        <dbReference type="Rhea" id="RHEA-COMP:13846"/>
        <dbReference type="ChEBI" id="CHEBI:30616"/>
        <dbReference type="ChEBI" id="CHEBI:33019"/>
        <dbReference type="ChEBI" id="CHEBI:46858"/>
        <dbReference type="ChEBI" id="CHEBI:83624"/>
        <dbReference type="EC" id="2.7.7.108"/>
    </reaction>
</comment>
<sequence length="205" mass="24169">MSNDSLSRYSRYGNTQSIYHYPNTEVYINKLGIKDPDILLSIENDLTYQRLSELHLHPMKGRFGKTHLLNIHKYIFQDLYPFAGKIRKETIWKGKTQFCDCRFISENLNLLFSKLKADKFFVGLNVEEFCTKSASFLAELNMIHPFREGNGRAIREYFRCLALKCGYRIDWSLTDKDKLLNAFIYAVDKYNSRLVECVYDIIENK</sequence>
<dbReference type="GO" id="GO:0051301">
    <property type="term" value="P:cell division"/>
    <property type="evidence" value="ECO:0007669"/>
    <property type="project" value="UniProtKB-KW"/>
</dbReference>
<evidence type="ECO:0000256" key="7">
    <source>
        <dbReference type="ARBA" id="ARBA00048696"/>
    </source>
</evidence>
<reference evidence="9 10" key="2">
    <citation type="journal article" date="2012" name="Stand. Genomic Sci.">
        <title>Complete Genome Sequence of Clostridium clariflavum DSM 19732.</title>
        <authorList>
            <person name="Izquierdo J.A."/>
            <person name="Goodwin L."/>
            <person name="Davenport K.W."/>
            <person name="Teshima H."/>
            <person name="Bruce D."/>
            <person name="Detter C."/>
            <person name="Tapia R."/>
            <person name="Han S."/>
            <person name="Land M."/>
            <person name="Hauser L."/>
            <person name="Jeffries C.D."/>
            <person name="Han J."/>
            <person name="Pitluck S."/>
            <person name="Nolan M."/>
            <person name="Chen A."/>
            <person name="Huntemann M."/>
            <person name="Mavromatis K."/>
            <person name="Mikhailova N."/>
            <person name="Liolios K."/>
            <person name="Woyke T."/>
            <person name="Lynd L.R."/>
        </authorList>
    </citation>
    <scope>NUCLEOTIDE SEQUENCE [LARGE SCALE GENOMIC DNA]</scope>
    <source>
        <strain evidence="10">DSM 19732 / NBRC 101661 / EBR45</strain>
    </source>
</reference>
<dbReference type="HOGENOM" id="CLU_080158_0_2_9"/>
<dbReference type="PANTHER" id="PTHR39560:SF1">
    <property type="entry name" value="PROTEIN ADENYLYLTRANSFERASE FIC-RELATED"/>
    <property type="match status" value="1"/>
</dbReference>
<dbReference type="PANTHER" id="PTHR39560">
    <property type="entry name" value="PROTEIN ADENYLYLTRANSFERASE FIC-RELATED"/>
    <property type="match status" value="1"/>
</dbReference>
<dbReference type="KEGG" id="ccl:Clocl_3973"/>
<dbReference type="Proteomes" id="UP000005435">
    <property type="component" value="Chromosome"/>
</dbReference>
<dbReference type="STRING" id="720554.Clocl_3973"/>
<evidence type="ECO:0000259" key="8">
    <source>
        <dbReference type="PROSITE" id="PS51459"/>
    </source>
</evidence>
<accession>G8M391</accession>
<dbReference type="eggNOG" id="COG2184">
    <property type="taxonomic scope" value="Bacteria"/>
</dbReference>
<dbReference type="OrthoDB" id="9813719at2"/>
<keyword evidence="10" id="KW-1185">Reference proteome</keyword>
<keyword evidence="2" id="KW-0548">Nucleotidyltransferase</keyword>
<keyword evidence="3" id="KW-0547">Nucleotide-binding</keyword>
<dbReference type="AlphaFoldDB" id="G8M391"/>
<keyword evidence="1" id="KW-0808">Transferase</keyword>
<evidence type="ECO:0000256" key="2">
    <source>
        <dbReference type="ARBA" id="ARBA00022695"/>
    </source>
</evidence>
<dbReference type="GO" id="GO:0051302">
    <property type="term" value="P:regulation of cell division"/>
    <property type="evidence" value="ECO:0007669"/>
    <property type="project" value="TreeGrafter"/>
</dbReference>